<accession>A0A1B1E6T5</accession>
<gene>
    <name evidence="1" type="ORF">PCOAH_00047920</name>
</gene>
<evidence type="ECO:0000313" key="2">
    <source>
        <dbReference type="Proteomes" id="UP000092716"/>
    </source>
</evidence>
<dbReference type="Pfam" id="PF05795">
    <property type="entry name" value="Plasmodium_Vir"/>
    <property type="match status" value="1"/>
</dbReference>
<dbReference type="GeneID" id="30911523"/>
<reference evidence="2" key="1">
    <citation type="submission" date="2016-06" db="EMBL/GenBank/DDBJ databases">
        <title>First high quality genome sequence of Plasmodium coatneyi using continuous long reads from single molecule, real-time sequencing.</title>
        <authorList>
            <person name="Chien J.-T."/>
            <person name="Pakala S.B."/>
            <person name="Geraldo J.A."/>
            <person name="Lapp S.A."/>
            <person name="Barnwell J.W."/>
            <person name="Kissinger J.C."/>
            <person name="Galinski M.R."/>
            <person name="Humphrey J.C."/>
        </authorList>
    </citation>
    <scope>NUCLEOTIDE SEQUENCE [LARGE SCALE GENOMIC DNA]</scope>
    <source>
        <strain evidence="2">Hackeri</strain>
    </source>
</reference>
<keyword evidence="2" id="KW-1185">Reference proteome</keyword>
<dbReference type="AlphaFoldDB" id="A0A1B1E6T5"/>
<dbReference type="EMBL" id="CP016251">
    <property type="protein sequence ID" value="ANQ10708.1"/>
    <property type="molecule type" value="Genomic_DNA"/>
</dbReference>
<evidence type="ECO:0000313" key="1">
    <source>
        <dbReference type="EMBL" id="ANQ10708.1"/>
    </source>
</evidence>
<proteinExistence type="predicted"/>
<dbReference type="Proteomes" id="UP000092716">
    <property type="component" value="Chromosome 13"/>
</dbReference>
<dbReference type="RefSeq" id="XP_019917403.1">
    <property type="nucleotide sequence ID" value="XM_020061575.1"/>
</dbReference>
<organism evidence="1 2">
    <name type="scientific">Plasmodium coatneyi</name>
    <dbReference type="NCBI Taxonomy" id="208452"/>
    <lineage>
        <taxon>Eukaryota</taxon>
        <taxon>Sar</taxon>
        <taxon>Alveolata</taxon>
        <taxon>Apicomplexa</taxon>
        <taxon>Aconoidasida</taxon>
        <taxon>Haemosporida</taxon>
        <taxon>Plasmodiidae</taxon>
        <taxon>Plasmodium</taxon>
    </lineage>
</organism>
<name>A0A1B1E6T5_9APIC</name>
<protein>
    <submittedName>
        <fullName evidence="1">KIR-like protein</fullName>
    </submittedName>
</protein>
<dbReference type="SUPFAM" id="SSF56815">
    <property type="entry name" value="Sec1/munc18-like (SM) proteins"/>
    <property type="match status" value="1"/>
</dbReference>
<dbReference type="InterPro" id="IPR008780">
    <property type="entry name" value="Plasmodium_Vir"/>
</dbReference>
<dbReference type="VEuPathDB" id="PlasmoDB:PCOAH_00047920"/>
<dbReference type="InterPro" id="IPR036045">
    <property type="entry name" value="Sec1-like_sf"/>
</dbReference>
<sequence length="318" mass="36001">MVEDQFLNTLNSYALFYNTFNNDDRTMNDCSTNGVQPEQLKTKLRTRDKYWNDLGGKSFSGLLKEIHNALKDITDTKKCRTEYSDVNETLLPQMKKVFDYFQEHATINDRLLKNGPKCDTQWSTYVNKISSACEAIREDCAVEGKGQGSNDYCGEFNKNYRVHCGVAEALNLYCKEAATLGQGTLFTSVKQKLEAERLQAKQEKESISTKLDDAISKASAASSLSSAFGTLAALELPALAYFLYKVKYIHSTLIINHGLLGLVTTLLEIEEEGATEAREDQLDNNNSIHSQKIAQLSNSTYKTIYHQKWKNRTRHRNK</sequence>
<dbReference type="KEGG" id="pcot:PCOAH_00047920"/>